<dbReference type="Proteomes" id="UP000317536">
    <property type="component" value="Unassembled WGS sequence"/>
</dbReference>
<dbReference type="GO" id="GO:0004806">
    <property type="term" value="F:triacylglycerol lipase activity"/>
    <property type="evidence" value="ECO:0007669"/>
    <property type="project" value="TreeGrafter"/>
</dbReference>
<gene>
    <name evidence="3" type="ORF">FPK29_05620</name>
    <name evidence="2" type="ORF">JF69_15680</name>
</gene>
<dbReference type="EMBL" id="JWME01000014">
    <property type="protein sequence ID" value="KJY49021.1"/>
    <property type="molecule type" value="Genomic_DNA"/>
</dbReference>
<dbReference type="PANTHER" id="PTHR43433">
    <property type="entry name" value="HYDROLASE, ALPHA/BETA FOLD FAMILY PROTEIN"/>
    <property type="match status" value="1"/>
</dbReference>
<dbReference type="OrthoDB" id="63519at2"/>
<dbReference type="EMBL" id="VMHJ01000002">
    <property type="protein sequence ID" value="TSJ85827.1"/>
    <property type="molecule type" value="Genomic_DNA"/>
</dbReference>
<comment type="caution">
    <text evidence="2">The sequence shown here is derived from an EMBL/GenBank/DDBJ whole genome shotgun (WGS) entry which is preliminary data.</text>
</comment>
<reference evidence="3 5" key="2">
    <citation type="submission" date="2019-07" db="EMBL/GenBank/DDBJ databases">
        <title>Bifidobacterium asteroides genomes.</title>
        <authorList>
            <person name="Zheng H."/>
        </authorList>
    </citation>
    <scope>NUCLEOTIDE SEQUENCE [LARGE SCALE GENOMIC DNA]</scope>
    <source>
        <strain evidence="3 5">W8111</strain>
    </source>
</reference>
<feature type="domain" description="AB hydrolase-1" evidence="1">
    <location>
        <begin position="23"/>
        <end position="125"/>
    </location>
</feature>
<dbReference type="Gene3D" id="3.40.50.1820">
    <property type="entry name" value="alpha/beta hydrolase"/>
    <property type="match status" value="1"/>
</dbReference>
<reference evidence="2 4" key="1">
    <citation type="submission" date="2014-12" db="EMBL/GenBank/DDBJ databases">
        <title>Comparative genomics of the lactic acid bacteria isolated from the honey bee gut.</title>
        <authorList>
            <person name="Ellegaard K.M."/>
            <person name="Tamarit D."/>
            <person name="Javelind E."/>
            <person name="Olofsson T."/>
            <person name="Andersson S.G."/>
            <person name="Vasquez A."/>
        </authorList>
    </citation>
    <scope>NUCLEOTIDE SEQUENCE [LARGE SCALE GENOMIC DNA]</scope>
    <source>
        <strain evidence="2 4">Bin2</strain>
    </source>
</reference>
<dbReference type="AlphaFoldDB" id="A0A0F4KUY5"/>
<dbReference type="InterPro" id="IPR000073">
    <property type="entry name" value="AB_hydrolase_1"/>
</dbReference>
<protein>
    <submittedName>
        <fullName evidence="3">Alpha/beta hydrolase</fullName>
    </submittedName>
</protein>
<dbReference type="InterPro" id="IPR050471">
    <property type="entry name" value="AB_hydrolase"/>
</dbReference>
<evidence type="ECO:0000313" key="5">
    <source>
        <dbReference type="Proteomes" id="UP000317536"/>
    </source>
</evidence>
<dbReference type="InterPro" id="IPR029058">
    <property type="entry name" value="AB_hydrolase_fold"/>
</dbReference>
<dbReference type="PATRIC" id="fig|1684.4.peg.1686"/>
<proteinExistence type="predicted"/>
<dbReference type="GO" id="GO:0046503">
    <property type="term" value="P:glycerolipid catabolic process"/>
    <property type="evidence" value="ECO:0007669"/>
    <property type="project" value="TreeGrafter"/>
</dbReference>
<keyword evidence="3" id="KW-0378">Hydrolase</keyword>
<sequence length="288" mass="31942">MPYAKNGNITIYYESAGPKDGAPLILVAGYTSQLVSWDKDLTRLLNQQGIRTIVFDNRDVGLSSQTGSPDQTGKLYDVTDMAKDVLAIADAEGLERFNIMGVSMGGMITQQILAEYSQRISSAIIGFTAPSQHLEWLTSKESAADEGGNVGLDVASSREEAVNLFVTRERACHTTSAYPFNEEKVREQGILTYDRCYRPDGWRRQQAAIADFMADEDKLAALDLPVAVLHGRRDPFFSPKAGIHIASLLKNSELHIYPGMAHELPEALWDDFVRIITRTIERGQKTEK</sequence>
<evidence type="ECO:0000313" key="2">
    <source>
        <dbReference type="EMBL" id="KJY49021.1"/>
    </source>
</evidence>
<organism evidence="2 4">
    <name type="scientific">Bifidobacterium asteroides</name>
    <dbReference type="NCBI Taxonomy" id="1684"/>
    <lineage>
        <taxon>Bacteria</taxon>
        <taxon>Bacillati</taxon>
        <taxon>Actinomycetota</taxon>
        <taxon>Actinomycetes</taxon>
        <taxon>Bifidobacteriales</taxon>
        <taxon>Bifidobacteriaceae</taxon>
        <taxon>Bifidobacterium</taxon>
    </lineage>
</organism>
<evidence type="ECO:0000313" key="3">
    <source>
        <dbReference type="EMBL" id="TSJ85827.1"/>
    </source>
</evidence>
<accession>A0A0F4KUY5</accession>
<name>A0A0F4KUY5_9BIFI</name>
<dbReference type="Proteomes" id="UP000033648">
    <property type="component" value="Unassembled WGS sequence"/>
</dbReference>
<evidence type="ECO:0000313" key="4">
    <source>
        <dbReference type="Proteomes" id="UP000033648"/>
    </source>
</evidence>
<evidence type="ECO:0000259" key="1">
    <source>
        <dbReference type="Pfam" id="PF00561"/>
    </source>
</evidence>
<dbReference type="Pfam" id="PF00561">
    <property type="entry name" value="Abhydrolase_1"/>
    <property type="match status" value="1"/>
</dbReference>
<dbReference type="SUPFAM" id="SSF53474">
    <property type="entry name" value="alpha/beta-Hydrolases"/>
    <property type="match status" value="1"/>
</dbReference>
<dbReference type="PANTHER" id="PTHR43433:SF5">
    <property type="entry name" value="AB HYDROLASE-1 DOMAIN-CONTAINING PROTEIN"/>
    <property type="match status" value="1"/>
</dbReference>